<dbReference type="InterPro" id="IPR002491">
    <property type="entry name" value="ABC_transptr_periplasmic_BD"/>
</dbReference>
<evidence type="ECO:0000313" key="8">
    <source>
        <dbReference type="Proteomes" id="UP000070063"/>
    </source>
</evidence>
<evidence type="ECO:0000256" key="4">
    <source>
        <dbReference type="ARBA" id="ARBA00022729"/>
    </source>
</evidence>
<dbReference type="Proteomes" id="UP000070063">
    <property type="component" value="Unassembled WGS sequence"/>
</dbReference>
<dbReference type="RefSeq" id="WP_002459119.1">
    <property type="nucleotide sequence ID" value="NZ_JBBLTT010000001.1"/>
</dbReference>
<dbReference type="Pfam" id="PF01497">
    <property type="entry name" value="Peripla_BP_2"/>
    <property type="match status" value="1"/>
</dbReference>
<evidence type="ECO:0000313" key="7">
    <source>
        <dbReference type="EMBL" id="KXA37316.1"/>
    </source>
</evidence>
<name>A0ABD4EE67_STALU</name>
<sequence length="334" mass="37341">MKKIIQVCTIFIILLLLAACQNDDNSSNHDGKTITVKNTYEFKDKNNTHDKGEMKTEKVEVPVNPKRVAVLDYGALDIMQQLNVQNRIVAIAKGQGDAFLPSSLSEFKNDKYMNLGNPGRPNFDQLAKAKPDIIFASFRQAHTKTLDEMKKAAPNAKILFVSPDNDGYIKSIKAHTTLMGKIFDKKKAAEKLNNKLSTQVAETKKAVKDERVLFLAVDDKGMKAFASSGRYGGFLNHDLGIKHADKQMKVNSAGNLISNEYLTKINPDKIFVINRTKKGNDKQLPDELKNDVVKNVKAIKNGQVYQFESNAWYFGEGGNKLTIDQLAKIKQAFK</sequence>
<evidence type="ECO:0000256" key="3">
    <source>
        <dbReference type="ARBA" id="ARBA00022448"/>
    </source>
</evidence>
<organism evidence="7 8">
    <name type="scientific">Staphylococcus lugdunensis</name>
    <dbReference type="NCBI Taxonomy" id="28035"/>
    <lineage>
        <taxon>Bacteria</taxon>
        <taxon>Bacillati</taxon>
        <taxon>Bacillota</taxon>
        <taxon>Bacilli</taxon>
        <taxon>Bacillales</taxon>
        <taxon>Staphylococcaceae</taxon>
        <taxon>Staphylococcus</taxon>
    </lineage>
</organism>
<dbReference type="InterPro" id="IPR051313">
    <property type="entry name" value="Bact_iron-sidero_bind"/>
</dbReference>
<protein>
    <submittedName>
        <fullName evidence="7">Periplasmic binding protein</fullName>
    </submittedName>
</protein>
<keyword evidence="3" id="KW-0813">Transport</keyword>
<accession>A0ABD4EE67</accession>
<dbReference type="Gene3D" id="3.40.50.1980">
    <property type="entry name" value="Nitrogenase molybdenum iron protein domain"/>
    <property type="match status" value="2"/>
</dbReference>
<proteinExistence type="inferred from homology"/>
<dbReference type="PANTHER" id="PTHR30532">
    <property type="entry name" value="IRON III DICITRATE-BINDING PERIPLASMIC PROTEIN"/>
    <property type="match status" value="1"/>
</dbReference>
<feature type="domain" description="Fe/B12 periplasmic-binding" evidence="6">
    <location>
        <begin position="67"/>
        <end position="334"/>
    </location>
</feature>
<comment type="similarity">
    <text evidence="2">Belongs to the bacterial solute-binding protein 8 family.</text>
</comment>
<dbReference type="PROSITE" id="PS50983">
    <property type="entry name" value="FE_B12_PBP"/>
    <property type="match status" value="1"/>
</dbReference>
<feature type="chain" id="PRO_5044784460" evidence="5">
    <location>
        <begin position="19"/>
        <end position="334"/>
    </location>
</feature>
<evidence type="ECO:0000256" key="1">
    <source>
        <dbReference type="ARBA" id="ARBA00004196"/>
    </source>
</evidence>
<feature type="signal peptide" evidence="5">
    <location>
        <begin position="1"/>
        <end position="18"/>
    </location>
</feature>
<evidence type="ECO:0000259" key="6">
    <source>
        <dbReference type="PROSITE" id="PS50983"/>
    </source>
</evidence>
<reference evidence="7 8" key="1">
    <citation type="submission" date="2016-01" db="EMBL/GenBank/DDBJ databases">
        <authorList>
            <person name="Mitreva M."/>
            <person name="Pepin K.H."/>
            <person name="Mihindukulasuriya K.A."/>
            <person name="Fulton R."/>
            <person name="Fronick C."/>
            <person name="O'Laughlin M."/>
            <person name="Miner T."/>
            <person name="Herter B."/>
            <person name="Rosa B.A."/>
            <person name="Cordes M."/>
            <person name="Tomlinson C."/>
            <person name="Wollam A."/>
            <person name="Palsikar V.B."/>
            <person name="Mardis E.R."/>
            <person name="Wilson R.K."/>
        </authorList>
    </citation>
    <scope>NUCLEOTIDE SEQUENCE [LARGE SCALE GENOMIC DNA]</scope>
    <source>
        <strain evidence="7 8">MJR7738</strain>
    </source>
</reference>
<dbReference type="GO" id="GO:0030313">
    <property type="term" value="C:cell envelope"/>
    <property type="evidence" value="ECO:0007669"/>
    <property type="project" value="UniProtKB-SubCell"/>
</dbReference>
<evidence type="ECO:0000256" key="5">
    <source>
        <dbReference type="SAM" id="SignalP"/>
    </source>
</evidence>
<comment type="subcellular location">
    <subcellularLocation>
        <location evidence="1">Cell envelope</location>
    </subcellularLocation>
</comment>
<evidence type="ECO:0000256" key="2">
    <source>
        <dbReference type="ARBA" id="ARBA00008814"/>
    </source>
</evidence>
<dbReference type="EMBL" id="LRQI01000077">
    <property type="protein sequence ID" value="KXA37316.1"/>
    <property type="molecule type" value="Genomic_DNA"/>
</dbReference>
<dbReference type="GO" id="GO:1901678">
    <property type="term" value="P:iron coordination entity transport"/>
    <property type="evidence" value="ECO:0007669"/>
    <property type="project" value="UniProtKB-ARBA"/>
</dbReference>
<dbReference type="SUPFAM" id="SSF53807">
    <property type="entry name" value="Helical backbone' metal receptor"/>
    <property type="match status" value="1"/>
</dbReference>
<dbReference type="AlphaFoldDB" id="A0ABD4EE67"/>
<gene>
    <name evidence="7" type="ORF">HMPREF3225_01797</name>
</gene>
<dbReference type="PANTHER" id="PTHR30532:SF28">
    <property type="entry name" value="PETROBACTIN-BINDING PROTEIN YCLQ"/>
    <property type="match status" value="1"/>
</dbReference>
<comment type="caution">
    <text evidence="7">The sequence shown here is derived from an EMBL/GenBank/DDBJ whole genome shotgun (WGS) entry which is preliminary data.</text>
</comment>
<keyword evidence="4 5" id="KW-0732">Signal</keyword>
<dbReference type="PROSITE" id="PS51257">
    <property type="entry name" value="PROKAR_LIPOPROTEIN"/>
    <property type="match status" value="1"/>
</dbReference>